<dbReference type="RefSeq" id="WP_015853459.1">
    <property type="nucleotide sequence ID" value="NC_012881.1"/>
</dbReference>
<keyword evidence="1" id="KW-0732">Signal</keyword>
<dbReference type="EMBL" id="CP001649">
    <property type="protein sequence ID" value="ACS81643.1"/>
    <property type="molecule type" value="Genomic_DNA"/>
</dbReference>
<dbReference type="HOGENOM" id="CLU_603731_0_0_7"/>
<keyword evidence="3" id="KW-1185">Reference proteome</keyword>
<organism evidence="2 3">
    <name type="scientific">Maridesulfovibrio salexigens (strain ATCC 14822 / DSM 2638 / NCIMB 8403 / VKM B-1763)</name>
    <name type="common">Desulfovibrio salexigens</name>
    <dbReference type="NCBI Taxonomy" id="526222"/>
    <lineage>
        <taxon>Bacteria</taxon>
        <taxon>Pseudomonadati</taxon>
        <taxon>Thermodesulfobacteriota</taxon>
        <taxon>Desulfovibrionia</taxon>
        <taxon>Desulfovibrionales</taxon>
        <taxon>Desulfovibrionaceae</taxon>
        <taxon>Maridesulfovibrio</taxon>
    </lineage>
</organism>
<feature type="chain" id="PRO_5002962633" description="WD40 repeat domain-containing protein" evidence="1">
    <location>
        <begin position="24"/>
        <end position="454"/>
    </location>
</feature>
<dbReference type="AlphaFoldDB" id="C6BTG2"/>
<reference evidence="2 3" key="1">
    <citation type="submission" date="2009-06" db="EMBL/GenBank/DDBJ databases">
        <title>Complete sequence of Desulfovibrio salexigens DSM 2638.</title>
        <authorList>
            <consortium name="US DOE Joint Genome Institute"/>
            <person name="Lucas S."/>
            <person name="Copeland A."/>
            <person name="Lapidus A."/>
            <person name="Glavina del Rio T."/>
            <person name="Tice H."/>
            <person name="Bruce D."/>
            <person name="Goodwin L."/>
            <person name="Pitluck S."/>
            <person name="Munk A.C."/>
            <person name="Brettin T."/>
            <person name="Detter J.C."/>
            <person name="Han C."/>
            <person name="Tapia R."/>
            <person name="Larimer F."/>
            <person name="Land M."/>
            <person name="Hauser L."/>
            <person name="Kyrpides N."/>
            <person name="Anderson I."/>
            <person name="Wall J.D."/>
            <person name="Arkin A.P."/>
            <person name="Dehal P."/>
            <person name="Chivian D."/>
            <person name="Giles B."/>
            <person name="Hazen T.C."/>
        </authorList>
    </citation>
    <scope>NUCLEOTIDE SEQUENCE [LARGE SCALE GENOMIC DNA]</scope>
    <source>
        <strain evidence="3">ATCC 14822 / DSM 2638 / NCIMB 8403 / VKM B-1763</strain>
    </source>
</reference>
<evidence type="ECO:0008006" key="4">
    <source>
        <dbReference type="Google" id="ProtNLM"/>
    </source>
</evidence>
<protein>
    <recommendedName>
        <fullName evidence="4">WD40 repeat domain-containing protein</fullName>
    </recommendedName>
</protein>
<dbReference type="SUPFAM" id="SSF117289">
    <property type="entry name" value="Nucleoporin domain"/>
    <property type="match status" value="1"/>
</dbReference>
<sequence length="454" mass="51176">MNKKLIILALSAFALFVSGCAKQPSPASDEPALITDDSLDVSMLVGQKPLSLAGLVEYEASQQYSSLDSIYNRPPDGMVGNYIVQLSKSNEIVNLGENVTTFVQQDNILAAGFKNGVVRMYGGQGCAAVQATSKPVNSISWAPGSPFMAVSSGQNKVVEVFNTKECARVRVHDVNSTVDMFAVSPRGSWLALVDEARRLWVGPAVDKLRKIDRFTYKPLSLTFSNEEGILMGVDTTGKMVMWSPLKLTRIFDQKIKGGPFKSVKAYGPHLNIVTEKDERFQWDVRKRSKFPYYEHESGFSLKNSVLIYRSPRKVFSKKVLFKPVEFSVDRSPSGKVYRVRDVDGDLRYYSSVNGVALKGEYDFADWKEVKLGREYGFSERGKEFSLAVPIAQREFQRLYCRYIPSKGYYLWWKKVARPDDYFKSRGMLPRRTGIAAEAPIEWEPLASKQMDIRD</sequence>
<evidence type="ECO:0000313" key="3">
    <source>
        <dbReference type="Proteomes" id="UP000002601"/>
    </source>
</evidence>
<accession>C6BTG2</accession>
<dbReference type="InterPro" id="IPR015943">
    <property type="entry name" value="WD40/YVTN_repeat-like_dom_sf"/>
</dbReference>
<dbReference type="Proteomes" id="UP000002601">
    <property type="component" value="Chromosome"/>
</dbReference>
<feature type="signal peptide" evidence="1">
    <location>
        <begin position="1"/>
        <end position="23"/>
    </location>
</feature>
<dbReference type="KEGG" id="dsa:Desal_3597"/>
<gene>
    <name evidence="2" type="ordered locus">Desal_3597</name>
</gene>
<dbReference type="PROSITE" id="PS51257">
    <property type="entry name" value="PROKAR_LIPOPROTEIN"/>
    <property type="match status" value="1"/>
</dbReference>
<name>C6BTG2_MARSD</name>
<evidence type="ECO:0000256" key="1">
    <source>
        <dbReference type="SAM" id="SignalP"/>
    </source>
</evidence>
<proteinExistence type="predicted"/>
<dbReference type="eggNOG" id="ENOG5030JF1">
    <property type="taxonomic scope" value="Bacteria"/>
</dbReference>
<dbReference type="Gene3D" id="2.130.10.10">
    <property type="entry name" value="YVTN repeat-like/Quinoprotein amine dehydrogenase"/>
    <property type="match status" value="1"/>
</dbReference>
<dbReference type="STRING" id="526222.Desal_3597"/>
<evidence type="ECO:0000313" key="2">
    <source>
        <dbReference type="EMBL" id="ACS81643.1"/>
    </source>
</evidence>
<dbReference type="OrthoDB" id="5448112at2"/>